<evidence type="ECO:0000256" key="7">
    <source>
        <dbReference type="PROSITE-ProRule" id="PRU00042"/>
    </source>
</evidence>
<evidence type="ECO:0000256" key="2">
    <source>
        <dbReference type="ARBA" id="ARBA00022723"/>
    </source>
</evidence>
<dbReference type="PROSITE" id="PS50097">
    <property type="entry name" value="BTB"/>
    <property type="match status" value="1"/>
</dbReference>
<dbReference type="GO" id="GO:0005634">
    <property type="term" value="C:nucleus"/>
    <property type="evidence" value="ECO:0007669"/>
    <property type="project" value="UniProtKB-SubCell"/>
</dbReference>
<keyword evidence="2" id="KW-0479">Metal-binding</keyword>
<evidence type="ECO:0000256" key="3">
    <source>
        <dbReference type="ARBA" id="ARBA00022737"/>
    </source>
</evidence>
<evidence type="ECO:0000313" key="11">
    <source>
        <dbReference type="Ensembl" id="ENSAPEP00000020600.1"/>
    </source>
</evidence>
<dbReference type="Gene3D" id="3.30.160.60">
    <property type="entry name" value="Classic Zinc Finger"/>
    <property type="match status" value="1"/>
</dbReference>
<dbReference type="OMA" id="YMRHRSH"/>
<evidence type="ECO:0000256" key="1">
    <source>
        <dbReference type="ARBA" id="ARBA00004123"/>
    </source>
</evidence>
<dbReference type="FunFam" id="3.30.160.60:FF:000145">
    <property type="entry name" value="Zinc finger protein 574"/>
    <property type="match status" value="1"/>
</dbReference>
<keyword evidence="5" id="KW-0862">Zinc</keyword>
<dbReference type="PANTHER" id="PTHR46105">
    <property type="entry name" value="AGAP004733-PA"/>
    <property type="match status" value="1"/>
</dbReference>
<dbReference type="AlphaFoldDB" id="A0A3P8T5K4"/>
<dbReference type="PANTHER" id="PTHR46105:SF19">
    <property type="entry name" value="ZINC FINGER AND BTB DOMAIN-CONTAINING 22B"/>
    <property type="match status" value="1"/>
</dbReference>
<dbReference type="Ensembl" id="ENSAPET00000021150.1">
    <property type="protein sequence ID" value="ENSAPEP00000020600.1"/>
    <property type="gene ID" value="ENSAPEG00000014716.1"/>
</dbReference>
<dbReference type="SUPFAM" id="SSF54695">
    <property type="entry name" value="POZ domain"/>
    <property type="match status" value="1"/>
</dbReference>
<name>A0A3P8T5K4_AMPPE</name>
<dbReference type="InterPro" id="IPR011333">
    <property type="entry name" value="SKP1/BTB/POZ_sf"/>
</dbReference>
<dbReference type="Pfam" id="PF00651">
    <property type="entry name" value="BTB"/>
    <property type="match status" value="1"/>
</dbReference>
<dbReference type="PROSITE" id="PS00028">
    <property type="entry name" value="ZINC_FINGER_C2H2_1"/>
    <property type="match status" value="1"/>
</dbReference>
<dbReference type="SMART" id="SM00225">
    <property type="entry name" value="BTB"/>
    <property type="match status" value="1"/>
</dbReference>
<dbReference type="GeneTree" id="ENSGT00940000160991"/>
<dbReference type="SUPFAM" id="SSF57667">
    <property type="entry name" value="beta-beta-alpha zinc fingers"/>
    <property type="match status" value="1"/>
</dbReference>
<evidence type="ECO:0000256" key="6">
    <source>
        <dbReference type="ARBA" id="ARBA00023242"/>
    </source>
</evidence>
<keyword evidence="4 7" id="KW-0863">Zinc-finger</keyword>
<feature type="domain" description="BTB" evidence="9">
    <location>
        <begin position="31"/>
        <end position="95"/>
    </location>
</feature>
<dbReference type="Proteomes" id="UP000265080">
    <property type="component" value="Chromosome 17"/>
</dbReference>
<dbReference type="InterPro" id="IPR000210">
    <property type="entry name" value="BTB/POZ_dom"/>
</dbReference>
<reference evidence="11" key="3">
    <citation type="submission" date="2025-09" db="UniProtKB">
        <authorList>
            <consortium name="Ensembl"/>
        </authorList>
    </citation>
    <scope>IDENTIFICATION</scope>
</reference>
<protein>
    <submittedName>
        <fullName evidence="11">Zinc finger and BTB domain containing 22b</fullName>
    </submittedName>
</protein>
<reference evidence="11 12" key="1">
    <citation type="submission" date="2018-03" db="EMBL/GenBank/DDBJ databases">
        <title>Finding Nemo's genes: A chromosome-scale reference assembly of the genome of the orange clownfish Amphiprion percula.</title>
        <authorList>
            <person name="Lehmann R."/>
        </authorList>
    </citation>
    <scope>NUCLEOTIDE SEQUENCE</scope>
</reference>
<dbReference type="GO" id="GO:0000978">
    <property type="term" value="F:RNA polymerase II cis-regulatory region sequence-specific DNA binding"/>
    <property type="evidence" value="ECO:0007669"/>
    <property type="project" value="TreeGrafter"/>
</dbReference>
<feature type="region of interest" description="Disordered" evidence="8">
    <location>
        <begin position="462"/>
        <end position="481"/>
    </location>
</feature>
<dbReference type="GO" id="GO:0008270">
    <property type="term" value="F:zinc ion binding"/>
    <property type="evidence" value="ECO:0007669"/>
    <property type="project" value="UniProtKB-KW"/>
</dbReference>
<evidence type="ECO:0000256" key="5">
    <source>
        <dbReference type="ARBA" id="ARBA00022833"/>
    </source>
</evidence>
<keyword evidence="12" id="KW-1185">Reference proteome</keyword>
<feature type="region of interest" description="Disordered" evidence="8">
    <location>
        <begin position="359"/>
        <end position="399"/>
    </location>
</feature>
<dbReference type="GO" id="GO:0000981">
    <property type="term" value="F:DNA-binding transcription factor activity, RNA polymerase II-specific"/>
    <property type="evidence" value="ECO:0007669"/>
    <property type="project" value="TreeGrafter"/>
</dbReference>
<dbReference type="PROSITE" id="PS50157">
    <property type="entry name" value="ZINC_FINGER_C2H2_2"/>
    <property type="match status" value="2"/>
</dbReference>
<proteinExistence type="predicted"/>
<dbReference type="InterPro" id="IPR050457">
    <property type="entry name" value="ZnFinger_BTB_dom_contain"/>
</dbReference>
<evidence type="ECO:0000313" key="12">
    <source>
        <dbReference type="Proteomes" id="UP000265080"/>
    </source>
</evidence>
<sequence>DKPNTNSLTIRKHTASVLDSLNRQREEGRLCDLSIHVQGQVFKAHRCVLAASSPYFHDQVLLKNMSTVSIPAVMDPLAFESVLSCAYTGQLRMLRDDIVNYLTVGSVLQMWHIVDKCTELLKEGRAAVAGGSGGGGGGGGVQDGEDRKFSPTTNYRWVTFTVHNMKCLTWQDGEDSALPLQKRPTYSQPSIMPRKQWVVVKTERTEDDDLIVVSGEEGGEDEEDEDEREMELARERDRSDFNISNVRSLSAELGGRAESDMDSQVSCGCGGSSSSSGGSGKVFMCHCGKTFTHKSMRDRHINMHLDLRPFHCPVCAKKFKMKHHLTEHMKTHTGLKPYDCLGCGKKFMWRDSFMRHRSHCERRSGLGEGGEGRSSSDGGRRGGGGGGGEDGPDLISSPHLLLSAGEGAQSGILGGGTRGGASVPHLSAAVLSPQHATVSAAGSSSSSSNSVSNSNISAAGALLGVPPSPGQGPGSGMFGGLGLGRSVCDEDVCEVSANESSVT</sequence>
<dbReference type="STRING" id="161767.ENSAPEP00000020600"/>
<evidence type="ECO:0000259" key="10">
    <source>
        <dbReference type="PROSITE" id="PS50157"/>
    </source>
</evidence>
<feature type="compositionally biased region" description="Gly residues" evidence="8">
    <location>
        <begin position="471"/>
        <end position="481"/>
    </location>
</feature>
<evidence type="ECO:0000259" key="9">
    <source>
        <dbReference type="PROSITE" id="PS50097"/>
    </source>
</evidence>
<evidence type="ECO:0000256" key="8">
    <source>
        <dbReference type="SAM" id="MobiDB-lite"/>
    </source>
</evidence>
<evidence type="ECO:0000256" key="4">
    <source>
        <dbReference type="ARBA" id="ARBA00022771"/>
    </source>
</evidence>
<keyword evidence="6" id="KW-0539">Nucleus</keyword>
<dbReference type="InterPro" id="IPR036236">
    <property type="entry name" value="Znf_C2H2_sf"/>
</dbReference>
<feature type="domain" description="C2H2-type" evidence="10">
    <location>
        <begin position="283"/>
        <end position="309"/>
    </location>
</feature>
<comment type="subcellular location">
    <subcellularLocation>
        <location evidence="1">Nucleus</location>
    </subcellularLocation>
</comment>
<reference evidence="11" key="2">
    <citation type="submission" date="2025-08" db="UniProtKB">
        <authorList>
            <consortium name="Ensembl"/>
        </authorList>
    </citation>
    <scope>IDENTIFICATION</scope>
</reference>
<feature type="domain" description="C2H2-type" evidence="10">
    <location>
        <begin position="310"/>
        <end position="337"/>
    </location>
</feature>
<keyword evidence="3" id="KW-0677">Repeat</keyword>
<accession>A0A3P8T5K4</accession>
<dbReference type="SMART" id="SM00355">
    <property type="entry name" value="ZnF_C2H2"/>
    <property type="match status" value="3"/>
</dbReference>
<dbReference type="Gene3D" id="3.30.710.10">
    <property type="entry name" value="Potassium Channel Kv1.1, Chain A"/>
    <property type="match status" value="1"/>
</dbReference>
<organism evidence="11 12">
    <name type="scientific">Amphiprion percula</name>
    <name type="common">Orange clownfish</name>
    <name type="synonym">Lutjanus percula</name>
    <dbReference type="NCBI Taxonomy" id="161767"/>
    <lineage>
        <taxon>Eukaryota</taxon>
        <taxon>Metazoa</taxon>
        <taxon>Chordata</taxon>
        <taxon>Craniata</taxon>
        <taxon>Vertebrata</taxon>
        <taxon>Euteleostomi</taxon>
        <taxon>Actinopterygii</taxon>
        <taxon>Neopterygii</taxon>
        <taxon>Teleostei</taxon>
        <taxon>Neoteleostei</taxon>
        <taxon>Acanthomorphata</taxon>
        <taxon>Ovalentaria</taxon>
        <taxon>Pomacentridae</taxon>
        <taxon>Amphiprion</taxon>
    </lineage>
</organism>
<dbReference type="Pfam" id="PF00096">
    <property type="entry name" value="zf-C2H2"/>
    <property type="match status" value="1"/>
</dbReference>
<dbReference type="InterPro" id="IPR013087">
    <property type="entry name" value="Znf_C2H2_type"/>
</dbReference>